<evidence type="ECO:0008006" key="7">
    <source>
        <dbReference type="Google" id="ProtNLM"/>
    </source>
</evidence>
<organism evidence="5 6">
    <name type="scientific">Roseomonas mucosa</name>
    <dbReference type="NCBI Taxonomy" id="207340"/>
    <lineage>
        <taxon>Bacteria</taxon>
        <taxon>Pseudomonadati</taxon>
        <taxon>Pseudomonadota</taxon>
        <taxon>Alphaproteobacteria</taxon>
        <taxon>Acetobacterales</taxon>
        <taxon>Roseomonadaceae</taxon>
        <taxon>Roseomonas</taxon>
    </lineage>
</organism>
<dbReference type="Gene3D" id="3.40.50.2000">
    <property type="entry name" value="Glycogen Phosphorylase B"/>
    <property type="match status" value="6"/>
</dbReference>
<dbReference type="OrthoDB" id="186663at2"/>
<dbReference type="GO" id="GO:0016757">
    <property type="term" value="F:glycosyltransferase activity"/>
    <property type="evidence" value="ECO:0007669"/>
    <property type="project" value="InterPro"/>
</dbReference>
<evidence type="ECO:0000256" key="2">
    <source>
        <dbReference type="SAM" id="MobiDB-lite"/>
    </source>
</evidence>
<name>A0A1S8D6M4_9PROT</name>
<dbReference type="InterPro" id="IPR028098">
    <property type="entry name" value="Glyco_trans_4-like_N"/>
</dbReference>
<dbReference type="Proteomes" id="UP000054844">
    <property type="component" value="Unassembled WGS sequence"/>
</dbReference>
<accession>A0A1S8D6M4</accession>
<dbReference type="CDD" id="cd03801">
    <property type="entry name" value="GT4_PimA-like"/>
    <property type="match status" value="1"/>
</dbReference>
<dbReference type="PANTHER" id="PTHR46401">
    <property type="entry name" value="GLYCOSYLTRANSFERASE WBBK-RELATED"/>
    <property type="match status" value="1"/>
</dbReference>
<dbReference type="EMBL" id="LLWF02000013">
    <property type="protein sequence ID" value="ONH84026.1"/>
    <property type="molecule type" value="Genomic_DNA"/>
</dbReference>
<protein>
    <recommendedName>
        <fullName evidence="7">D-inositol-3-phosphate glycosyltransferase</fullName>
    </recommendedName>
</protein>
<dbReference type="Pfam" id="PF13439">
    <property type="entry name" value="Glyco_transf_4"/>
    <property type="match status" value="1"/>
</dbReference>
<dbReference type="RefSeq" id="WP_076970173.1">
    <property type="nucleotide sequence ID" value="NZ_LLWF02000013.1"/>
</dbReference>
<evidence type="ECO:0000259" key="3">
    <source>
        <dbReference type="Pfam" id="PF00534"/>
    </source>
</evidence>
<dbReference type="STRING" id="207340.APZ41_006225"/>
<evidence type="ECO:0000313" key="6">
    <source>
        <dbReference type="Proteomes" id="UP000054844"/>
    </source>
</evidence>
<dbReference type="PANTHER" id="PTHR46401:SF2">
    <property type="entry name" value="GLYCOSYLTRANSFERASE WBBK-RELATED"/>
    <property type="match status" value="1"/>
</dbReference>
<dbReference type="Pfam" id="PF00534">
    <property type="entry name" value="Glycos_transf_1"/>
    <property type="match status" value="1"/>
</dbReference>
<keyword evidence="1" id="KW-0808">Transferase</keyword>
<proteinExistence type="predicted"/>
<dbReference type="GO" id="GO:0009103">
    <property type="term" value="P:lipopolysaccharide biosynthetic process"/>
    <property type="evidence" value="ECO:0007669"/>
    <property type="project" value="TreeGrafter"/>
</dbReference>
<feature type="domain" description="Glycosyltransferase subfamily 4-like N-terminal" evidence="4">
    <location>
        <begin position="18"/>
        <end position="202"/>
    </location>
</feature>
<dbReference type="SUPFAM" id="SSF53756">
    <property type="entry name" value="UDP-Glycosyltransferase/glycogen phosphorylase"/>
    <property type="match status" value="3"/>
</dbReference>
<dbReference type="InterPro" id="IPR001296">
    <property type="entry name" value="Glyco_trans_1"/>
</dbReference>
<dbReference type="AlphaFoldDB" id="A0A1S8D6M4"/>
<feature type="region of interest" description="Disordered" evidence="2">
    <location>
        <begin position="1238"/>
        <end position="1259"/>
    </location>
</feature>
<evidence type="ECO:0000256" key="1">
    <source>
        <dbReference type="ARBA" id="ARBA00022679"/>
    </source>
</evidence>
<evidence type="ECO:0000313" key="5">
    <source>
        <dbReference type="EMBL" id="ONH84026.1"/>
    </source>
</evidence>
<feature type="domain" description="Glycosyl transferase family 1" evidence="3">
    <location>
        <begin position="226"/>
        <end position="381"/>
    </location>
</feature>
<keyword evidence="6" id="KW-1185">Reference proteome</keyword>
<sequence>MRLVIDLQGAQGSSHERGIGRYSRELAAAMARAPRGHEVVVALSGAFPDVAGKLTESFSAILPRDQIRSWHPPPGTSFFAHSPNRGVAEHLRAQFLASLRPDLIHVSSIFEGLGDDVVTRWPGPLQRLPVVGTCYDLIPLILRETYFGPRGIISSGQNWYYGCLQEMSLSTGLLAISESSRQEAIRYLGYPPGRVFNIRAGIHGDFRPASLDEKGRAALLQRYGLKGEFILFLGAGDIRKNEAGLIGAYALLPPDLQARYQLLIVGKMDPGTLHRVAAEHGIPEERFVIARFVEEGDLSALYTACSLFVFPSLHEGFGLPAAEAMACGAPVIASNTTSLPEVVGRADALFDPTRPEEIAARMREVLDNPSLRDSLVAHGREQARKFTWQASAELAWDALEQIALLRRDEELGATRHAVLRPRPSLAFVSPLPPQATGIADYSRDLIPSLARHYDITLVTEASPVDDPRLTGGFPVIDPETFAAKADRFDRILYQIGNSEFHRFQLQDLLPAIPGVVTLHDAFLSNALHAFAHRRGKPEGFREDLYASHGYRAVEAYEAEGDLAALGSFPCSLPVLESAIWLIQHSRHAQEVLSRHFGETVTRKTSVIPHLRAFRPRPGRAEARRKLGLAEDAFVICSFGIVAATKLPERLIGAWQRMDGDPGLLVFAGLLADDAAHLAEGTAPEQDADQPRFLGRIDADTYDLWLAASDIAVQLRSKSRGESSGAIADCLAAGLPLIVNAHGSSAELPDECVIKLPDTFSDEELSAALTSLRDDAGRREALGRAGSAYAAEVLGADAVAAQYHAAIESAYAASPAPAIAQMGRSLADQPSLSQEILADMARATARTLTRPLVRRVFLELSGWSPEKPGHGSGRAVEETCRRLLRHDVSEARGEAVRFLDGRLHYAPDIASALLGTTLLPGWQRPLDAGEGDILFCAVPHAGMTHAELREIQRLRLSGVQVVVLLHDSLPLLQPERLGSDALPLADWHARLLAIADGAVCWSPATAQGLRSWLDDGQITRNCPLPIASLRAGADYVGPLPAKLGDTEEGAYLAAIRSAARRPTLLMNGPFAIWDGLDQALEAVETLWSEGYDVALTLVGPMGKGMGRFAAALRQHRESGYRLHWILQPEETKQRQLRTVCSALLVTSESESSVPFVDEAVQVGLPVIARRLPGHDGVWRTDVTLYEGAISTALPDAIRRTLGQAAASASRPAGRGPSWSWDSAIARFLDAVLRGQWPDGWHPPAAFPPQRVDDDAVLTEG</sequence>
<dbReference type="CDD" id="cd03809">
    <property type="entry name" value="GT4_MtfB-like"/>
    <property type="match status" value="1"/>
</dbReference>
<comment type="caution">
    <text evidence="5">The sequence shown here is derived from an EMBL/GenBank/DDBJ whole genome shotgun (WGS) entry which is preliminary data.</text>
</comment>
<evidence type="ECO:0000259" key="4">
    <source>
        <dbReference type="Pfam" id="PF13439"/>
    </source>
</evidence>
<gene>
    <name evidence="5" type="ORF">APZ41_006225</name>
</gene>
<reference evidence="5" key="1">
    <citation type="submission" date="2016-12" db="EMBL/GenBank/DDBJ databases">
        <title>Draft genome sequence of Roseomonas mucosa strain AU37, isolated from a peripheral intravenous catheter.</title>
        <authorList>
            <person name="Choudhury M.A."/>
            <person name="Sidjabat H.E."/>
            <person name="Wailan A.M."/>
            <person name="Zhang L."/>
            <person name="Marsh N.M."/>
            <person name="Rickard C.M."/>
            <person name="Davies M."/>
            <person name="Mcmillan D.J."/>
        </authorList>
    </citation>
    <scope>NUCLEOTIDE SEQUENCE [LARGE SCALE GENOMIC DNA]</scope>
    <source>
        <strain evidence="5">AU37</strain>
    </source>
</reference>